<dbReference type="PANTHER" id="PTHR35007">
    <property type="entry name" value="INTEGRAL MEMBRANE PROTEIN-RELATED"/>
    <property type="match status" value="1"/>
</dbReference>
<evidence type="ECO:0000313" key="3">
    <source>
        <dbReference type="Proteomes" id="UP000286235"/>
    </source>
</evidence>
<keyword evidence="1" id="KW-0472">Membrane</keyword>
<feature type="transmembrane region" description="Helical" evidence="1">
    <location>
        <begin position="94"/>
        <end position="111"/>
    </location>
</feature>
<evidence type="ECO:0008006" key="4">
    <source>
        <dbReference type="Google" id="ProtNLM"/>
    </source>
</evidence>
<dbReference type="EMBL" id="AZRV01000035">
    <property type="protein sequence ID" value="RKO61859.1"/>
    <property type="molecule type" value="Genomic_DNA"/>
</dbReference>
<gene>
    <name evidence="2" type="ORF">Cdeb_01354</name>
</gene>
<feature type="transmembrane region" description="Helical" evidence="1">
    <location>
        <begin position="265"/>
        <end position="283"/>
    </location>
</feature>
<dbReference type="PANTHER" id="PTHR35007:SF2">
    <property type="entry name" value="PILUS ASSEMBLE PROTEIN"/>
    <property type="match status" value="1"/>
</dbReference>
<keyword evidence="1" id="KW-0812">Transmembrane</keyword>
<sequence>MNDQQLLLVFISLVGAIILFMLIQLTYRYFRKEDEEKNPLEMRKKQSVSSLRENALKRRLESLVEERAKKSKRLEIEEMCMQAGFNWSYGEYKLVGYFTGIVLFIAVYAGMHNLVPAVVFAFIGVITPGQLIHAIRNARVSRLEKQIGSFMRLVIERYNSTKDFARAIQDSTEDFKGQEPMYSELKRASADLAIGVNATETMRKLAKRTGSKYLMRLADYYQIASELGTVETRQNLLKQVLLQYEKNRSIKSKLRNELNGPVREAYIMVAMVPIVGVYMATATDEYRDFFLKTTMGQTVLALVLLVLVFCVWFINRQIGKPLD</sequence>
<feature type="transmembrane region" description="Helical" evidence="1">
    <location>
        <begin position="295"/>
        <end position="314"/>
    </location>
</feature>
<keyword evidence="3" id="KW-1185">Reference proteome</keyword>
<feature type="transmembrane region" description="Helical" evidence="1">
    <location>
        <begin position="117"/>
        <end position="135"/>
    </location>
</feature>
<evidence type="ECO:0000256" key="1">
    <source>
        <dbReference type="SAM" id="Phobius"/>
    </source>
</evidence>
<organism evidence="2 3">
    <name type="scientific">Caldibacillus debilis GB1</name>
    <dbReference type="NCBI Taxonomy" id="1339248"/>
    <lineage>
        <taxon>Bacteria</taxon>
        <taxon>Bacillati</taxon>
        <taxon>Bacillota</taxon>
        <taxon>Bacilli</taxon>
        <taxon>Bacillales</taxon>
        <taxon>Bacillaceae</taxon>
        <taxon>Caldibacillus</taxon>
    </lineage>
</organism>
<dbReference type="Proteomes" id="UP000286235">
    <property type="component" value="Unassembled WGS sequence"/>
</dbReference>
<accession>A0A420VE25</accession>
<keyword evidence="1" id="KW-1133">Transmembrane helix</keyword>
<dbReference type="RefSeq" id="WP_120669338.1">
    <property type="nucleotide sequence ID" value="NZ_AZRV01000035.1"/>
</dbReference>
<feature type="transmembrane region" description="Helical" evidence="1">
    <location>
        <begin position="6"/>
        <end position="27"/>
    </location>
</feature>
<evidence type="ECO:0000313" key="2">
    <source>
        <dbReference type="EMBL" id="RKO61859.1"/>
    </source>
</evidence>
<name>A0A420VE25_9BACI</name>
<protein>
    <recommendedName>
        <fullName evidence="4">Flp pilus assembly protein TadB</fullName>
    </recommendedName>
</protein>
<reference evidence="2 3" key="1">
    <citation type="submission" date="2013-12" db="EMBL/GenBank/DDBJ databases">
        <title>Genome and proteome characterization of Caldibacillus debilis GB1 derived from a cellulolytic aero-tolerant co-culture.</title>
        <authorList>
            <person name="Wushke S.T."/>
            <person name="Zhang X."/>
            <person name="Fristensky B."/>
            <person name="Wilkins J.A."/>
            <person name="Levin D.B."/>
            <person name="Sparling R."/>
        </authorList>
    </citation>
    <scope>NUCLEOTIDE SEQUENCE [LARGE SCALE GENOMIC DNA]</scope>
    <source>
        <strain evidence="2 3">GB1</strain>
    </source>
</reference>
<dbReference type="AlphaFoldDB" id="A0A420VE25"/>
<proteinExistence type="predicted"/>
<comment type="caution">
    <text evidence="2">The sequence shown here is derived from an EMBL/GenBank/DDBJ whole genome shotgun (WGS) entry which is preliminary data.</text>
</comment>